<dbReference type="EMBL" id="KQ420346">
    <property type="protein sequence ID" value="KOF80582.1"/>
    <property type="molecule type" value="Genomic_DNA"/>
</dbReference>
<sequence>MGINRDSNRDYYDPEIIEDDLVVLDTVIECPDEGVSNIKKPSRLTKYHSSKKLGSLYTSIDDLYVHKKLGANKSRRCENLCYLLNLVDKDDWGNLEKIDRVEPRMSVFAEILMDKEKWKVWNDFINQSEEEQQKILQKSNSRNSRYQRSKSDQILKDKDLNQENWEIVPDMRTAHPAHTAEQCFQKLDRNIRATLKRRHFPQGLLLTIEEDLISFFKEWPTAVYISQLANSFERLLLHALCQYLGLKSKSFEEEGIRRIEVENSKDYFRPPNVLLSQYIQKNQ</sequence>
<dbReference type="SUPFAM" id="SSF82708">
    <property type="entry name" value="R3H domain"/>
    <property type="match status" value="1"/>
</dbReference>
<dbReference type="OMA" id="CQYMSLL"/>
<reference evidence="2" key="1">
    <citation type="submission" date="2015-07" db="EMBL/GenBank/DDBJ databases">
        <title>MeaNS - Measles Nucleotide Surveillance Program.</title>
        <authorList>
            <person name="Tran T."/>
            <person name="Druce J."/>
        </authorList>
    </citation>
    <scope>NUCLEOTIDE SEQUENCE</scope>
    <source>
        <strain evidence="2">UCB-OBI-ISO-001</strain>
        <tissue evidence="2">Gonad</tissue>
    </source>
</reference>
<dbReference type="InterPro" id="IPR039629">
    <property type="entry name" value="R3HDM4"/>
</dbReference>
<dbReference type="PANTHER" id="PTHR32019:SF2">
    <property type="entry name" value="R3H DOMAIN-CONTAINING PROTEIN 4"/>
    <property type="match status" value="1"/>
</dbReference>
<gene>
    <name evidence="2" type="ORF">OCBIM_22027705mg</name>
</gene>
<evidence type="ECO:0000313" key="2">
    <source>
        <dbReference type="EMBL" id="KOF80582.1"/>
    </source>
</evidence>
<dbReference type="AlphaFoldDB" id="A0A0L8GUJ7"/>
<dbReference type="PROSITE" id="PS51061">
    <property type="entry name" value="R3H"/>
    <property type="match status" value="1"/>
</dbReference>
<evidence type="ECO:0000259" key="1">
    <source>
        <dbReference type="PROSITE" id="PS51061"/>
    </source>
</evidence>
<dbReference type="InterPro" id="IPR001374">
    <property type="entry name" value="R3H_dom"/>
</dbReference>
<dbReference type="GO" id="GO:0003676">
    <property type="term" value="F:nucleic acid binding"/>
    <property type="evidence" value="ECO:0007669"/>
    <property type="project" value="UniProtKB-UniRule"/>
</dbReference>
<name>A0A0L8GUJ7_OCTBM</name>
<accession>A0A0L8GUJ7</accession>
<dbReference type="Pfam" id="PF13902">
    <property type="entry name" value="R3H-assoc"/>
    <property type="match status" value="1"/>
</dbReference>
<dbReference type="STRING" id="37653.A0A0L8GUJ7"/>
<dbReference type="Pfam" id="PF01424">
    <property type="entry name" value="R3H"/>
    <property type="match status" value="1"/>
</dbReference>
<proteinExistence type="predicted"/>
<feature type="domain" description="R3H" evidence="1">
    <location>
        <begin position="202"/>
        <end position="265"/>
    </location>
</feature>
<dbReference type="OrthoDB" id="75169at2759"/>
<dbReference type="Gene3D" id="3.30.1370.50">
    <property type="entry name" value="R3H-like domain"/>
    <property type="match status" value="1"/>
</dbReference>
<dbReference type="KEGG" id="obi:106874654"/>
<dbReference type="PANTHER" id="PTHR32019">
    <property type="entry name" value="R3H DOMAIN-CONTAINING PROTEIN 4"/>
    <property type="match status" value="1"/>
</dbReference>
<organism evidence="2">
    <name type="scientific">Octopus bimaculoides</name>
    <name type="common">California two-spotted octopus</name>
    <dbReference type="NCBI Taxonomy" id="37653"/>
    <lineage>
        <taxon>Eukaryota</taxon>
        <taxon>Metazoa</taxon>
        <taxon>Spiralia</taxon>
        <taxon>Lophotrochozoa</taxon>
        <taxon>Mollusca</taxon>
        <taxon>Cephalopoda</taxon>
        <taxon>Coleoidea</taxon>
        <taxon>Octopodiformes</taxon>
        <taxon>Octopoda</taxon>
        <taxon>Incirrata</taxon>
        <taxon>Octopodidae</taxon>
        <taxon>Octopus</taxon>
    </lineage>
</organism>
<dbReference type="InterPro" id="IPR025952">
    <property type="entry name" value="R3H-assoc_dom"/>
</dbReference>
<dbReference type="InterPro" id="IPR036867">
    <property type="entry name" value="R3H_dom_sf"/>
</dbReference>
<protein>
    <recommendedName>
        <fullName evidence="1">R3H domain-containing protein</fullName>
    </recommendedName>
</protein>